<dbReference type="AlphaFoldDB" id="A0A854QJM8"/>
<name>A0A854QJM8_CRYNE</name>
<feature type="signal peptide" evidence="3">
    <location>
        <begin position="1"/>
        <end position="20"/>
    </location>
</feature>
<dbReference type="PANTHER" id="PTHR31836:SF28">
    <property type="entry name" value="SRCR DOMAIN-CONTAINING PROTEIN-RELATED"/>
    <property type="match status" value="1"/>
</dbReference>
<reference evidence="4 5" key="1">
    <citation type="submission" date="2017-06" db="EMBL/GenBank/DDBJ databases">
        <title>Global population genomics of the pathogenic fungus Cryptococcus neoformans var. grubii.</title>
        <authorList>
            <person name="Cuomo C."/>
            <person name="Litvintseva A."/>
            <person name="Chen Y."/>
            <person name="Young S."/>
            <person name="Zeng Q."/>
            <person name="Chapman S."/>
            <person name="Gujja S."/>
            <person name="Saif S."/>
            <person name="Birren B."/>
        </authorList>
    </citation>
    <scope>NUCLEOTIDE SEQUENCE [LARGE SCALE GENOMIC DNA]</scope>
    <source>
        <strain evidence="4 5">Tu259-1</strain>
    </source>
</reference>
<organism evidence="4 5">
    <name type="scientific">Cryptococcus neoformans Tu259-1</name>
    <dbReference type="NCBI Taxonomy" id="1230072"/>
    <lineage>
        <taxon>Eukaryota</taxon>
        <taxon>Fungi</taxon>
        <taxon>Dikarya</taxon>
        <taxon>Basidiomycota</taxon>
        <taxon>Agaricomycotina</taxon>
        <taxon>Tremellomycetes</taxon>
        <taxon>Tremellales</taxon>
        <taxon>Cryptococcaceae</taxon>
        <taxon>Cryptococcus</taxon>
        <taxon>Cryptococcus neoformans species complex</taxon>
    </lineage>
</organism>
<dbReference type="CDD" id="cd22191">
    <property type="entry name" value="DPBB_RlpA_EXP_N-like"/>
    <property type="match status" value="1"/>
</dbReference>
<feature type="chain" id="PRO_5032839225" description="B2-aldehyde-forming enzyme" evidence="3">
    <location>
        <begin position="21"/>
        <end position="305"/>
    </location>
</feature>
<dbReference type="EMBL" id="AMKT01000020">
    <property type="protein sequence ID" value="OXG27300.1"/>
    <property type="molecule type" value="Genomic_DNA"/>
</dbReference>
<sequence>MLFSSLVTLVTLVIALPVLGFSESRQSRSRIRNSQSLNSTFEQGLEKRGAVYSGRATFYDVGMGACGVQNVASDYIAALNSNQYGSGYPGPQCGRPITISYNGVEVSATIEDECPTCPYGGLDLSKGLFDRFADENLGVFYMTWWFNDETDDATTSTSETPTYVAPTSTYVAPTSTYTPPTSTYTPPTSTYTPPTSTYVEPSTSPYTPTSPYVTPNAYSSSESPLSTLSSSSPSSTSTHISTSTLADAVIQTNVSIPGTATVTAVASATATLESSVNGVISLGNLVSLNQAVVNLGRILVVGAQE</sequence>
<feature type="region of interest" description="Disordered" evidence="2">
    <location>
        <begin position="174"/>
        <end position="239"/>
    </location>
</feature>
<dbReference type="InterPro" id="IPR036908">
    <property type="entry name" value="RlpA-like_sf"/>
</dbReference>
<dbReference type="OrthoDB" id="623670at2759"/>
<gene>
    <name evidence="4" type="ORF">C361_01102</name>
</gene>
<keyword evidence="1 3" id="KW-0732">Signal</keyword>
<dbReference type="InterPro" id="IPR051477">
    <property type="entry name" value="Expansin_CellWall"/>
</dbReference>
<evidence type="ECO:0000256" key="3">
    <source>
        <dbReference type="SAM" id="SignalP"/>
    </source>
</evidence>
<evidence type="ECO:0000256" key="2">
    <source>
        <dbReference type="SAM" id="MobiDB-lite"/>
    </source>
</evidence>
<protein>
    <recommendedName>
        <fullName evidence="6">B2-aldehyde-forming enzyme</fullName>
    </recommendedName>
</protein>
<dbReference type="PANTHER" id="PTHR31836">
    <property type="match status" value="1"/>
</dbReference>
<evidence type="ECO:0000313" key="5">
    <source>
        <dbReference type="Proteomes" id="UP000199727"/>
    </source>
</evidence>
<accession>A0A854QJM8</accession>
<evidence type="ECO:0000256" key="1">
    <source>
        <dbReference type="ARBA" id="ARBA00022729"/>
    </source>
</evidence>
<comment type="caution">
    <text evidence="4">The sequence shown here is derived from an EMBL/GenBank/DDBJ whole genome shotgun (WGS) entry which is preliminary data.</text>
</comment>
<dbReference type="Gene3D" id="2.40.40.10">
    <property type="entry name" value="RlpA-like domain"/>
    <property type="match status" value="1"/>
</dbReference>
<dbReference type="SUPFAM" id="SSF50685">
    <property type="entry name" value="Barwin-like endoglucanases"/>
    <property type="match status" value="1"/>
</dbReference>
<evidence type="ECO:0000313" key="4">
    <source>
        <dbReference type="EMBL" id="OXG27300.1"/>
    </source>
</evidence>
<dbReference type="Proteomes" id="UP000199727">
    <property type="component" value="Unassembled WGS sequence"/>
</dbReference>
<evidence type="ECO:0008006" key="6">
    <source>
        <dbReference type="Google" id="ProtNLM"/>
    </source>
</evidence>
<proteinExistence type="predicted"/>